<dbReference type="Proteomes" id="UP000237752">
    <property type="component" value="Unassembled WGS sequence"/>
</dbReference>
<accession>A0A2T0ZZ82</accession>
<evidence type="ECO:0000259" key="1">
    <source>
        <dbReference type="Pfam" id="PF04073"/>
    </source>
</evidence>
<gene>
    <name evidence="2" type="ORF">CLV47_110126</name>
</gene>
<sequence>MSPEQIPSATRAPETYLTHAAVQAVVSALATHRVEAEVVSFSEPAHTAAIAAQALGIDVGQIANSLIFNADGGPLLVLTSGAHRVDTAKLAATLGKSTIKRADAAFVKAHTGQTIGGVAPLGHPQPIETVVDTWLSKYDAVWAAAGHTNTVFATSYAELLQVTGGTPADVA</sequence>
<feature type="domain" description="YbaK/aminoacyl-tRNA synthetase-associated" evidence="1">
    <location>
        <begin position="43"/>
        <end position="160"/>
    </location>
</feature>
<dbReference type="InterPro" id="IPR007214">
    <property type="entry name" value="YbaK/aa-tRNA-synth-assoc-dom"/>
</dbReference>
<organism evidence="2 3">
    <name type="scientific">Antricoccus suffuscus</name>
    <dbReference type="NCBI Taxonomy" id="1629062"/>
    <lineage>
        <taxon>Bacteria</taxon>
        <taxon>Bacillati</taxon>
        <taxon>Actinomycetota</taxon>
        <taxon>Actinomycetes</taxon>
        <taxon>Geodermatophilales</taxon>
        <taxon>Antricoccaceae</taxon>
        <taxon>Antricoccus</taxon>
    </lineage>
</organism>
<dbReference type="Pfam" id="PF04073">
    <property type="entry name" value="tRNA_edit"/>
    <property type="match status" value="1"/>
</dbReference>
<dbReference type="Gene3D" id="3.90.960.10">
    <property type="entry name" value="YbaK/aminoacyl-tRNA synthetase-associated domain"/>
    <property type="match status" value="1"/>
</dbReference>
<dbReference type="CDD" id="cd04333">
    <property type="entry name" value="ProX_deacylase"/>
    <property type="match status" value="1"/>
</dbReference>
<dbReference type="EMBL" id="PVUE01000010">
    <property type="protein sequence ID" value="PRZ41398.1"/>
    <property type="molecule type" value="Genomic_DNA"/>
</dbReference>
<proteinExistence type="predicted"/>
<evidence type="ECO:0000313" key="3">
    <source>
        <dbReference type="Proteomes" id="UP000237752"/>
    </source>
</evidence>
<dbReference type="OrthoDB" id="8536235at2"/>
<dbReference type="SUPFAM" id="SSF55826">
    <property type="entry name" value="YbaK/ProRS associated domain"/>
    <property type="match status" value="1"/>
</dbReference>
<evidence type="ECO:0000313" key="2">
    <source>
        <dbReference type="EMBL" id="PRZ41398.1"/>
    </source>
</evidence>
<dbReference type="GO" id="GO:0002161">
    <property type="term" value="F:aminoacyl-tRNA deacylase activity"/>
    <property type="evidence" value="ECO:0007669"/>
    <property type="project" value="InterPro"/>
</dbReference>
<keyword evidence="3" id="KW-1185">Reference proteome</keyword>
<dbReference type="PANTHER" id="PTHR30411:SF1">
    <property type="entry name" value="CYTOPLASMIC PROTEIN"/>
    <property type="match status" value="1"/>
</dbReference>
<dbReference type="AlphaFoldDB" id="A0A2T0ZZ82"/>
<reference evidence="2 3" key="1">
    <citation type="submission" date="2018-03" db="EMBL/GenBank/DDBJ databases">
        <title>Genomic Encyclopedia of Archaeal and Bacterial Type Strains, Phase II (KMG-II): from individual species to whole genera.</title>
        <authorList>
            <person name="Goeker M."/>
        </authorList>
    </citation>
    <scope>NUCLEOTIDE SEQUENCE [LARGE SCALE GENOMIC DNA]</scope>
    <source>
        <strain evidence="2 3">DSM 100065</strain>
    </source>
</reference>
<name>A0A2T0ZZ82_9ACTN</name>
<dbReference type="RefSeq" id="WP_106349470.1">
    <property type="nucleotide sequence ID" value="NZ_PVUE01000010.1"/>
</dbReference>
<dbReference type="PANTHER" id="PTHR30411">
    <property type="entry name" value="CYTOPLASMIC PROTEIN"/>
    <property type="match status" value="1"/>
</dbReference>
<dbReference type="InterPro" id="IPR036754">
    <property type="entry name" value="YbaK/aa-tRNA-synt-asso_dom_sf"/>
</dbReference>
<comment type="caution">
    <text evidence="2">The sequence shown here is derived from an EMBL/GenBank/DDBJ whole genome shotgun (WGS) entry which is preliminary data.</text>
</comment>
<protein>
    <submittedName>
        <fullName evidence="2">Prolyl-tRNA editing enzyme YbaK/EbsC (Cys-tRNA(Pro) deacylase)</fullName>
    </submittedName>
</protein>